<keyword evidence="10" id="KW-1185">Reference proteome</keyword>
<evidence type="ECO:0000313" key="9">
    <source>
        <dbReference type="EMBL" id="ADX67744.1"/>
    </source>
</evidence>
<dbReference type="GO" id="GO:0004252">
    <property type="term" value="F:serine-type endopeptidase activity"/>
    <property type="evidence" value="ECO:0007669"/>
    <property type="project" value="UniProtKB-UniRule"/>
</dbReference>
<dbReference type="EMBL" id="CP002455">
    <property type="protein sequence ID" value="ADX67744.1"/>
    <property type="molecule type" value="Genomic_DNA"/>
</dbReference>
<feature type="active site" description="Charge relay system" evidence="6">
    <location>
        <position position="173"/>
    </location>
</feature>
<dbReference type="InterPro" id="IPR000209">
    <property type="entry name" value="Peptidase_S8/S53_dom"/>
</dbReference>
<keyword evidence="2 6" id="KW-0645">Protease</keyword>
<dbReference type="AlphaFoldDB" id="F0P254"/>
<feature type="domain" description="Secretion system C-terminal sorting" evidence="8">
    <location>
        <begin position="468"/>
        <end position="534"/>
    </location>
</feature>
<evidence type="ECO:0000256" key="1">
    <source>
        <dbReference type="ARBA" id="ARBA00011073"/>
    </source>
</evidence>
<dbReference type="CDD" id="cd07493">
    <property type="entry name" value="Peptidases_S8_9"/>
    <property type="match status" value="1"/>
</dbReference>
<dbReference type="NCBIfam" id="TIGR04183">
    <property type="entry name" value="Por_Secre_tail"/>
    <property type="match status" value="1"/>
</dbReference>
<gene>
    <name evidence="9" type="ordered locus">Weevi_1035</name>
</gene>
<feature type="active site" description="Charge relay system" evidence="6">
    <location>
        <position position="215"/>
    </location>
</feature>
<evidence type="ECO:0000256" key="3">
    <source>
        <dbReference type="ARBA" id="ARBA00022729"/>
    </source>
</evidence>
<dbReference type="InterPro" id="IPR050131">
    <property type="entry name" value="Peptidase_S8_subtilisin-like"/>
</dbReference>
<dbReference type="InterPro" id="IPR026444">
    <property type="entry name" value="Secre_tail"/>
</dbReference>
<evidence type="ECO:0000256" key="2">
    <source>
        <dbReference type="ARBA" id="ARBA00022670"/>
    </source>
</evidence>
<feature type="domain" description="Peptidase S8/S53" evidence="7">
    <location>
        <begin position="164"/>
        <end position="441"/>
    </location>
</feature>
<evidence type="ECO:0000313" key="10">
    <source>
        <dbReference type="Proteomes" id="UP000008641"/>
    </source>
</evidence>
<evidence type="ECO:0000256" key="6">
    <source>
        <dbReference type="PROSITE-ProRule" id="PRU01240"/>
    </source>
</evidence>
<dbReference type="InterPro" id="IPR023828">
    <property type="entry name" value="Peptidase_S8_Ser-AS"/>
</dbReference>
<comment type="similarity">
    <text evidence="1 6">Belongs to the peptidase S8 family.</text>
</comment>
<dbReference type="RefSeq" id="WP_013598134.1">
    <property type="nucleotide sequence ID" value="NC_015144.1"/>
</dbReference>
<dbReference type="PROSITE" id="PS00138">
    <property type="entry name" value="SUBTILASE_SER"/>
    <property type="match status" value="1"/>
</dbReference>
<evidence type="ECO:0000256" key="5">
    <source>
        <dbReference type="ARBA" id="ARBA00022825"/>
    </source>
</evidence>
<reference evidence="9 10" key="1">
    <citation type="journal article" date="2011" name="Stand. Genomic Sci.">
        <title>Complete genome sequence of Weeksella virosa type strain (9751).</title>
        <authorList>
            <person name="Lang E."/>
            <person name="Teshima H."/>
            <person name="Lucas S."/>
            <person name="Lapidus A."/>
            <person name="Hammon N."/>
            <person name="Deshpande S."/>
            <person name="Nolan M."/>
            <person name="Cheng J.F."/>
            <person name="Pitluck S."/>
            <person name="Liolios K."/>
            <person name="Pagani I."/>
            <person name="Mikhailova N."/>
            <person name="Ivanova N."/>
            <person name="Mavromatis K."/>
            <person name="Pati A."/>
            <person name="Tapia R."/>
            <person name="Han C."/>
            <person name="Goodwin L."/>
            <person name="Chen A."/>
            <person name="Palaniappan K."/>
            <person name="Land M."/>
            <person name="Hauser L."/>
            <person name="Chang Y.J."/>
            <person name="Jeffries C.D."/>
            <person name="Brambilla E.M."/>
            <person name="Kopitz M."/>
            <person name="Rohde M."/>
            <person name="Goker M."/>
            <person name="Tindall B.J."/>
            <person name="Detter J.C."/>
            <person name="Woyke T."/>
            <person name="Bristow J."/>
            <person name="Eisen J.A."/>
            <person name="Markowitz V."/>
            <person name="Hugenholtz P."/>
            <person name="Klenk H.P."/>
            <person name="Kyrpides N.C."/>
        </authorList>
    </citation>
    <scope>NUCLEOTIDE SEQUENCE [LARGE SCALE GENOMIC DNA]</scope>
    <source>
        <strain evidence="10">ATCC 43766 / DSM 16922 / JCM 21250 / NBRC 16016 / NCTC 11634 / CL345/78</strain>
    </source>
</reference>
<proteinExistence type="inferred from homology"/>
<protein>
    <submittedName>
        <fullName evidence="9">Peptidase S8 and S53 subtilisin kexin sedolisin</fullName>
    </submittedName>
</protein>
<keyword evidence="4 6" id="KW-0378">Hydrolase</keyword>
<dbReference type="PANTHER" id="PTHR43806:SF67">
    <property type="entry name" value="EGF-LIKE DOMAIN-CONTAINING PROTEIN"/>
    <property type="match status" value="1"/>
</dbReference>
<accession>F0P254</accession>
<dbReference type="InterPro" id="IPR017317">
    <property type="entry name" value="Pept_S8_subtilisin_bacteroid-2"/>
</dbReference>
<sequence length="536" mass="59645">MQKIFTVGLGLFCTFLTAQELVFVEFKDKPQATVSLAQPLSILSQDALDRRNKRGVNLDERDVPLEVTYVQQVKKNFPILGHSKWLNGVVVNAKSEQDILTLSQLPFVNKVETFVQNPKAVRTENKVSKFTVSTRNLDRTKAHVSDEFIQQLNLQVLHNQGFTGKNVKLAVIDAGFPYVNTMQAFANSRNNGRIKFTYDFVTKSTDVYNVNSNDHGTMVLSNIAAKTPEYTGTGYDADLYLFRTEDAATETPLEMVYWVMAAEKADSLGVDIINTSLGYYEFDDARYNYSTDDLDGKTTYITRGANIAAEKGMILVISAGNERSSPWGKISAPADAHNVLSIGAVDLQGNIAYFSSYGPTADNRIKPDVVALGVSVPVYNYGWWGEEIVRNNGTSFSSPITAGAVASLIQKYEKFTVAQIIEAVHQAGNRFQNPNNDYGHGIPDFAKIMHYLDENLSTSVFANQNLEIYPNPTKDWLIIKSATSINRLEILDTNGRVVRAYSKKNTISLKSLLKGVYFVKIYFSDGKAVTQKIIKQ</sequence>
<evidence type="ECO:0000256" key="4">
    <source>
        <dbReference type="ARBA" id="ARBA00022801"/>
    </source>
</evidence>
<dbReference type="SUPFAM" id="SSF52743">
    <property type="entry name" value="Subtilisin-like"/>
    <property type="match status" value="1"/>
</dbReference>
<evidence type="ECO:0000259" key="8">
    <source>
        <dbReference type="Pfam" id="PF18962"/>
    </source>
</evidence>
<dbReference type="KEGG" id="wvi:Weevi_1035"/>
<dbReference type="eggNOG" id="COG1404">
    <property type="taxonomic scope" value="Bacteria"/>
</dbReference>
<dbReference type="InterPro" id="IPR036852">
    <property type="entry name" value="Peptidase_S8/S53_dom_sf"/>
</dbReference>
<dbReference type="Pfam" id="PF18962">
    <property type="entry name" value="Por_Secre_tail"/>
    <property type="match status" value="1"/>
</dbReference>
<dbReference type="PIRSF" id="PIRSF037903">
    <property type="entry name" value="Subtilisin_rel_GFO_2223"/>
    <property type="match status" value="1"/>
</dbReference>
<dbReference type="Pfam" id="PF00082">
    <property type="entry name" value="Peptidase_S8"/>
    <property type="match status" value="1"/>
</dbReference>
<dbReference type="Proteomes" id="UP000008641">
    <property type="component" value="Chromosome"/>
</dbReference>
<organism evidence="9 10">
    <name type="scientific">Weeksella virosa (strain ATCC 43766 / DSM 16922 / JCM 21250 / CCUG 30538 / CDC 9751 / IAM 14551 / NBRC 16016 / NCTC 11634 / CL345/78)</name>
    <dbReference type="NCBI Taxonomy" id="865938"/>
    <lineage>
        <taxon>Bacteria</taxon>
        <taxon>Pseudomonadati</taxon>
        <taxon>Bacteroidota</taxon>
        <taxon>Flavobacteriia</taxon>
        <taxon>Flavobacteriales</taxon>
        <taxon>Weeksellaceae</taxon>
        <taxon>Weeksella</taxon>
    </lineage>
</organism>
<keyword evidence="5 6" id="KW-0720">Serine protease</keyword>
<reference evidence="10" key="2">
    <citation type="journal article" date="2011" name="Stand. Genomic Sci.">
        <title>Complete genome sequence of Weeksella virosa type strain (9751T).</title>
        <authorList>
            <person name="Lang E."/>
            <person name="Teshima H."/>
            <person name="Lucas S."/>
            <person name="Lapidus A."/>
            <person name="Hammon N."/>
            <person name="Deshpande S."/>
            <person name="Nolan M."/>
            <person name="Cheng J."/>
            <person name="Pitluck S."/>
            <person name="Liolios K."/>
            <person name="Pagani I."/>
            <person name="Mikhailova N."/>
            <person name="Ivanova N."/>
            <person name="Mavromatis K."/>
            <person name="Pati A."/>
            <person name="Tapia R."/>
            <person name="Han C."/>
            <person name="Goodwin L."/>
            <person name="Chen A."/>
            <person name="Palaniappan K."/>
            <person name="Land M."/>
            <person name="Hauser L."/>
            <person name="Chang Y."/>
            <person name="Jeffries C."/>
            <person name="Brambilla E."/>
            <person name="Kopitz M."/>
            <person name="Rohde M."/>
            <person name="Goker M."/>
            <person name="Tindall B."/>
            <person name="Detter J."/>
            <person name="Woyke T."/>
            <person name="Bristow J."/>
            <person name="Eisen J."/>
            <person name="Markowitz V."/>
            <person name="Hugenholtz P."/>
            <person name="Klenk H."/>
            <person name="Kyrpides N."/>
        </authorList>
    </citation>
    <scope>NUCLEOTIDE SEQUENCE [LARGE SCALE GENOMIC DNA]</scope>
    <source>
        <strain evidence="10">ATCC 43766 / DSM 16922 / JCM 21250 / NBRC 16016 / NCTC 11634 / CL345/78</strain>
    </source>
</reference>
<dbReference type="OrthoDB" id="1407599at2"/>
<keyword evidence="3" id="KW-0732">Signal</keyword>
<feature type="active site" description="Charge relay system" evidence="6">
    <location>
        <position position="395"/>
    </location>
</feature>
<dbReference type="GO" id="GO:0006508">
    <property type="term" value="P:proteolysis"/>
    <property type="evidence" value="ECO:0007669"/>
    <property type="project" value="UniProtKB-KW"/>
</dbReference>
<dbReference type="HOGENOM" id="CLU_026626_0_0_10"/>
<name>F0P254_WEEVC</name>
<dbReference type="Gene3D" id="3.40.50.200">
    <property type="entry name" value="Peptidase S8/S53 domain"/>
    <property type="match status" value="1"/>
</dbReference>
<dbReference type="PROSITE" id="PS51892">
    <property type="entry name" value="SUBTILASE"/>
    <property type="match status" value="1"/>
</dbReference>
<dbReference type="PANTHER" id="PTHR43806">
    <property type="entry name" value="PEPTIDASE S8"/>
    <property type="match status" value="1"/>
</dbReference>
<evidence type="ECO:0000259" key="7">
    <source>
        <dbReference type="Pfam" id="PF00082"/>
    </source>
</evidence>
<dbReference type="STRING" id="865938.Weevi_1035"/>
<dbReference type="PRINTS" id="PR00723">
    <property type="entry name" value="SUBTILISIN"/>
</dbReference>
<dbReference type="InterPro" id="IPR015500">
    <property type="entry name" value="Peptidase_S8_subtilisin-rel"/>
</dbReference>